<organism evidence="2">
    <name type="scientific">Zea mays</name>
    <name type="common">Maize</name>
    <dbReference type="NCBI Taxonomy" id="4577"/>
    <lineage>
        <taxon>Eukaryota</taxon>
        <taxon>Viridiplantae</taxon>
        <taxon>Streptophyta</taxon>
        <taxon>Embryophyta</taxon>
        <taxon>Tracheophyta</taxon>
        <taxon>Spermatophyta</taxon>
        <taxon>Magnoliopsida</taxon>
        <taxon>Liliopsida</taxon>
        <taxon>Poales</taxon>
        <taxon>Poaceae</taxon>
        <taxon>PACMAD clade</taxon>
        <taxon>Panicoideae</taxon>
        <taxon>Andropogonodae</taxon>
        <taxon>Andropogoneae</taxon>
        <taxon>Tripsacinae</taxon>
        <taxon>Zea</taxon>
    </lineage>
</organism>
<reference evidence="2" key="2">
    <citation type="submission" date="2012-06" db="EMBL/GenBank/DDBJ databases">
        <authorList>
            <person name="Yu Y."/>
            <person name="Currie J."/>
            <person name="Lomeli R."/>
            <person name="Angelova A."/>
            <person name="Collura K."/>
            <person name="Wissotski M."/>
            <person name="Campos D."/>
            <person name="Kudrna D."/>
            <person name="Golser W."/>
            <person name="Ashely E."/>
            <person name="Descour A."/>
            <person name="Fernandes J."/>
            <person name="Soderlund C."/>
            <person name="Walbot V."/>
        </authorList>
    </citation>
    <scope>NUCLEOTIDE SEQUENCE</scope>
    <source>
        <strain evidence="2">B73</strain>
    </source>
</reference>
<feature type="compositionally biased region" description="Gly residues" evidence="1">
    <location>
        <begin position="99"/>
        <end position="108"/>
    </location>
</feature>
<evidence type="ECO:0000313" key="2">
    <source>
        <dbReference type="EMBL" id="ACN36133.1"/>
    </source>
</evidence>
<proteinExistence type="evidence at transcript level"/>
<sequence length="208" mass="22223">MISSTTGQSEWDQMWLHGLIPLCCNRTCEHMRFFFLCTHEVGSFFSNLPFFNYKDAGESSDDLGSCARAESHQGQGRGRPPGALLGSRCMLGSRCQGRSHGGLPGEGRGAWASRGRGLGQRGSPATHQPTALAHTGRAGGHDCRDSAMAMRWGHTSEGRGAAQGLAGRRRTAWQGAERATRRGRTRGEGGSSQRGRGIKGEEGASLGH</sequence>
<dbReference type="AlphaFoldDB" id="C0PLR7"/>
<protein>
    <submittedName>
        <fullName evidence="2">Uncharacterized protein</fullName>
    </submittedName>
</protein>
<feature type="region of interest" description="Disordered" evidence="1">
    <location>
        <begin position="64"/>
        <end position="83"/>
    </location>
</feature>
<feature type="region of interest" description="Disordered" evidence="1">
    <location>
        <begin position="98"/>
        <end position="144"/>
    </location>
</feature>
<reference evidence="2" key="1">
    <citation type="journal article" date="2009" name="PLoS Genet.">
        <title>Sequencing, mapping, and analysis of 27,455 maize full-length cDNAs.</title>
        <authorList>
            <person name="Soderlund C."/>
            <person name="Descour A."/>
            <person name="Kudrna D."/>
            <person name="Bomhoff M."/>
            <person name="Boyd L."/>
            <person name="Currie J."/>
            <person name="Angelova A."/>
            <person name="Collura K."/>
            <person name="Wissotski M."/>
            <person name="Ashley E."/>
            <person name="Morrow D."/>
            <person name="Fernandes J."/>
            <person name="Walbot V."/>
            <person name="Yu Y."/>
        </authorList>
    </citation>
    <scope>NUCLEOTIDE SEQUENCE</scope>
    <source>
        <strain evidence="2">B73</strain>
    </source>
</reference>
<accession>C0PLR7</accession>
<dbReference type="RefSeq" id="NP_001170184.1">
    <property type="nucleotide sequence ID" value="NM_001176713.1"/>
</dbReference>
<dbReference type="KEGG" id="zma:100384131"/>
<dbReference type="EMBL" id="BT069236">
    <property type="protein sequence ID" value="ACN36133.1"/>
    <property type="molecule type" value="mRNA"/>
</dbReference>
<evidence type="ECO:0000256" key="1">
    <source>
        <dbReference type="SAM" id="MobiDB-lite"/>
    </source>
</evidence>
<feature type="region of interest" description="Disordered" evidence="1">
    <location>
        <begin position="157"/>
        <end position="208"/>
    </location>
</feature>
<dbReference type="GeneID" id="100384131"/>
<feature type="compositionally biased region" description="Low complexity" evidence="1">
    <location>
        <begin position="158"/>
        <end position="177"/>
    </location>
</feature>
<name>C0PLR7_MAIZE</name>